<organism evidence="2 3">
    <name type="scientific">Paramuricea clavata</name>
    <name type="common">Red gorgonian</name>
    <name type="synonym">Violescent sea-whip</name>
    <dbReference type="NCBI Taxonomy" id="317549"/>
    <lineage>
        <taxon>Eukaryota</taxon>
        <taxon>Metazoa</taxon>
        <taxon>Cnidaria</taxon>
        <taxon>Anthozoa</taxon>
        <taxon>Octocorallia</taxon>
        <taxon>Malacalcyonacea</taxon>
        <taxon>Plexauridae</taxon>
        <taxon>Paramuricea</taxon>
    </lineage>
</organism>
<gene>
    <name evidence="2" type="ORF">PACLA_8A037828</name>
</gene>
<feature type="region of interest" description="Disordered" evidence="1">
    <location>
        <begin position="1"/>
        <end position="41"/>
    </location>
</feature>
<feature type="compositionally biased region" description="Basic residues" evidence="1">
    <location>
        <begin position="83"/>
        <end position="92"/>
    </location>
</feature>
<accession>A0A6S7JKQ4</accession>
<evidence type="ECO:0000313" key="3">
    <source>
        <dbReference type="Proteomes" id="UP001152795"/>
    </source>
</evidence>
<feature type="region of interest" description="Disordered" evidence="1">
    <location>
        <begin position="83"/>
        <end position="140"/>
    </location>
</feature>
<feature type="compositionally biased region" description="Acidic residues" evidence="1">
    <location>
        <begin position="24"/>
        <end position="40"/>
    </location>
</feature>
<protein>
    <submittedName>
        <fullName evidence="2">Uncharacterized protein</fullName>
    </submittedName>
</protein>
<reference evidence="2" key="1">
    <citation type="submission" date="2020-04" db="EMBL/GenBank/DDBJ databases">
        <authorList>
            <person name="Alioto T."/>
            <person name="Alioto T."/>
            <person name="Gomez Garrido J."/>
        </authorList>
    </citation>
    <scope>NUCLEOTIDE SEQUENCE</scope>
    <source>
        <strain evidence="2">A484AB</strain>
    </source>
</reference>
<proteinExistence type="predicted"/>
<dbReference type="EMBL" id="CACRXK020017720">
    <property type="protein sequence ID" value="CAB4031548.1"/>
    <property type="molecule type" value="Genomic_DNA"/>
</dbReference>
<dbReference type="AlphaFoldDB" id="A0A6S7JKQ4"/>
<evidence type="ECO:0000256" key="1">
    <source>
        <dbReference type="SAM" id="MobiDB-lite"/>
    </source>
</evidence>
<feature type="compositionally biased region" description="Basic and acidic residues" evidence="1">
    <location>
        <begin position="130"/>
        <end position="140"/>
    </location>
</feature>
<comment type="caution">
    <text evidence="2">The sequence shown here is derived from an EMBL/GenBank/DDBJ whole genome shotgun (WGS) entry which is preliminary data.</text>
</comment>
<evidence type="ECO:0000313" key="2">
    <source>
        <dbReference type="EMBL" id="CAB4031548.1"/>
    </source>
</evidence>
<keyword evidence="3" id="KW-1185">Reference proteome</keyword>
<sequence length="140" mass="15806">MRTVADSDSATSESDVENSYNTDNEVETDSASESDSDNVEDTSGCLCLIYKKRQPYLIRAKPTALNLENVLTELYRLIGNNKKQSKWNKSRIKNIPILQPKSSRKRTKSSTKSAKNVDNTEMNDGSMDWLKLETKAKHNS</sequence>
<feature type="compositionally biased region" description="Polar residues" evidence="1">
    <location>
        <begin position="1"/>
        <end position="23"/>
    </location>
</feature>
<name>A0A6S7JKQ4_PARCT</name>
<dbReference type="Proteomes" id="UP001152795">
    <property type="component" value="Unassembled WGS sequence"/>
</dbReference>